<dbReference type="InterPro" id="IPR058575">
    <property type="entry name" value="NTP_transf_8_dom"/>
</dbReference>
<comment type="caution">
    <text evidence="3">The sequence shown here is derived from an EMBL/GenBank/DDBJ whole genome shotgun (WGS) entry which is preliminary data.</text>
</comment>
<dbReference type="AlphaFoldDB" id="A0A318SIN4"/>
<dbReference type="GO" id="GO:0016740">
    <property type="term" value="F:transferase activity"/>
    <property type="evidence" value="ECO:0007669"/>
    <property type="project" value="UniProtKB-KW"/>
</dbReference>
<dbReference type="RefSeq" id="WP_110464979.1">
    <property type="nucleotide sequence ID" value="NZ_JAMOFZ010000005.1"/>
</dbReference>
<evidence type="ECO:0000313" key="4">
    <source>
        <dbReference type="Proteomes" id="UP000247540"/>
    </source>
</evidence>
<evidence type="ECO:0000256" key="1">
    <source>
        <dbReference type="SAM" id="MobiDB-lite"/>
    </source>
</evidence>
<keyword evidence="4" id="KW-1185">Reference proteome</keyword>
<evidence type="ECO:0000313" key="3">
    <source>
        <dbReference type="EMBL" id="PYE78695.1"/>
    </source>
</evidence>
<dbReference type="OrthoDB" id="6142474at2"/>
<accession>A0A318SIN4</accession>
<organism evidence="3 4">
    <name type="scientific">Xylophilus ampelinus</name>
    <dbReference type="NCBI Taxonomy" id="54067"/>
    <lineage>
        <taxon>Bacteria</taxon>
        <taxon>Pseudomonadati</taxon>
        <taxon>Pseudomonadota</taxon>
        <taxon>Betaproteobacteria</taxon>
        <taxon>Burkholderiales</taxon>
        <taxon>Xylophilus</taxon>
    </lineage>
</organism>
<dbReference type="Pfam" id="PF12281">
    <property type="entry name" value="NTP_transf_8"/>
    <property type="match status" value="1"/>
</dbReference>
<sequence>MFWLELNDAQKKQYIDAESVFTAARDAEKTAATVRGSMLWRDVKGHTYLIRTHRDNSQTSLGPKSEENEAIYRRFMARKDAVTARLGGLRTAMQTQQRLNRAHRVGRTPQIVVDILNQLHAAGIASHFLTVGTHALFAYESACGVRLVDEATTTQDIDLLMDTQKRLTLSAILGHQHESLLSVLQKVDPTFDLRDDQLYTAVNAGGFEVDVVRRLARDDDPHPLKTSVAERDFWAVQVGNGGHLMSSRRFSQMVVSPSGHMALMQTVHPLDFSHSKEKLSGNPSRDPLKKSRDALQSRAVKALVHEFLPHLEEGESQ</sequence>
<protein>
    <submittedName>
        <fullName evidence="3">Nucleotidyltransferase-like protein</fullName>
    </submittedName>
</protein>
<keyword evidence="3" id="KW-0808">Transferase</keyword>
<name>A0A318SIN4_9BURK</name>
<reference evidence="3 4" key="1">
    <citation type="submission" date="2018-06" db="EMBL/GenBank/DDBJ databases">
        <title>Genomic Encyclopedia of Type Strains, Phase III (KMG-III): the genomes of soil and plant-associated and newly described type strains.</title>
        <authorList>
            <person name="Whitman W."/>
        </authorList>
    </citation>
    <scope>NUCLEOTIDE SEQUENCE [LARGE SCALE GENOMIC DNA]</scope>
    <source>
        <strain evidence="3 4">CECT 7646</strain>
    </source>
</reference>
<dbReference type="Proteomes" id="UP000247540">
    <property type="component" value="Unassembled WGS sequence"/>
</dbReference>
<feature type="region of interest" description="Disordered" evidence="1">
    <location>
        <begin position="274"/>
        <end position="294"/>
    </location>
</feature>
<evidence type="ECO:0000259" key="2">
    <source>
        <dbReference type="Pfam" id="PF12281"/>
    </source>
</evidence>
<dbReference type="EMBL" id="QJTC01000005">
    <property type="protein sequence ID" value="PYE78695.1"/>
    <property type="molecule type" value="Genomic_DNA"/>
</dbReference>
<gene>
    <name evidence="3" type="ORF">DFQ15_10554</name>
</gene>
<proteinExistence type="predicted"/>
<feature type="domain" description="Nucleotidyltransferase-like" evidence="2">
    <location>
        <begin position="112"/>
        <end position="311"/>
    </location>
</feature>